<protein>
    <submittedName>
        <fullName evidence="3">Uncharacterized protein</fullName>
    </submittedName>
</protein>
<comment type="caution">
    <text evidence="3">The sequence shown here is derived from an EMBL/GenBank/DDBJ whole genome shotgun (WGS) entry which is preliminary data.</text>
</comment>
<evidence type="ECO:0000256" key="2">
    <source>
        <dbReference type="SAM" id="Phobius"/>
    </source>
</evidence>
<evidence type="ECO:0000256" key="1">
    <source>
        <dbReference type="SAM" id="MobiDB-lite"/>
    </source>
</evidence>
<gene>
    <name evidence="3" type="ORF">APLA_LOCUS3240</name>
</gene>
<organism evidence="3 4">
    <name type="scientific">Arctia plantaginis</name>
    <name type="common">Wood tiger moth</name>
    <name type="synonym">Phalaena plantaginis</name>
    <dbReference type="NCBI Taxonomy" id="874455"/>
    <lineage>
        <taxon>Eukaryota</taxon>
        <taxon>Metazoa</taxon>
        <taxon>Ecdysozoa</taxon>
        <taxon>Arthropoda</taxon>
        <taxon>Hexapoda</taxon>
        <taxon>Insecta</taxon>
        <taxon>Pterygota</taxon>
        <taxon>Neoptera</taxon>
        <taxon>Endopterygota</taxon>
        <taxon>Lepidoptera</taxon>
        <taxon>Glossata</taxon>
        <taxon>Ditrysia</taxon>
        <taxon>Noctuoidea</taxon>
        <taxon>Erebidae</taxon>
        <taxon>Arctiinae</taxon>
        <taxon>Arctia</taxon>
    </lineage>
</organism>
<dbReference type="Proteomes" id="UP000494106">
    <property type="component" value="Unassembled WGS sequence"/>
</dbReference>
<reference evidence="3 4" key="1">
    <citation type="submission" date="2020-04" db="EMBL/GenBank/DDBJ databases">
        <authorList>
            <person name="Wallbank WR R."/>
            <person name="Pardo Diaz C."/>
            <person name="Kozak K."/>
            <person name="Martin S."/>
            <person name="Jiggins C."/>
            <person name="Moest M."/>
            <person name="Warren A I."/>
            <person name="Byers J.R.P. K."/>
            <person name="Montejo-Kovacevich G."/>
            <person name="Yen C E."/>
        </authorList>
    </citation>
    <scope>NUCLEOTIDE SEQUENCE [LARGE SCALE GENOMIC DNA]</scope>
</reference>
<keyword evidence="2" id="KW-0812">Transmembrane</keyword>
<evidence type="ECO:0000313" key="4">
    <source>
        <dbReference type="Proteomes" id="UP000494106"/>
    </source>
</evidence>
<dbReference type="OrthoDB" id="7384571at2759"/>
<keyword evidence="2" id="KW-1133">Transmembrane helix</keyword>
<accession>A0A8S0Z5G6</accession>
<proteinExistence type="predicted"/>
<keyword evidence="2" id="KW-0472">Membrane</keyword>
<feature type="region of interest" description="Disordered" evidence="1">
    <location>
        <begin position="89"/>
        <end position="125"/>
    </location>
</feature>
<dbReference type="EMBL" id="CADEBC010000232">
    <property type="protein sequence ID" value="CAB3227079.1"/>
    <property type="molecule type" value="Genomic_DNA"/>
</dbReference>
<keyword evidence="4" id="KW-1185">Reference proteome</keyword>
<dbReference type="AlphaFoldDB" id="A0A8S0Z5G6"/>
<sequence length="125" mass="13018">MYRAPVVPLLIDSAAGVASLGYICVIRETADLCNVLDPVRLSAVTQKHASIAHVVALRVGVFSLIACGAVGRMRGGASARTLFGCHTTAHSAGKPTSRYTRAHRSLREATPAPCGQEPSLALPSP</sequence>
<evidence type="ECO:0000313" key="3">
    <source>
        <dbReference type="EMBL" id="CAB3227079.1"/>
    </source>
</evidence>
<name>A0A8S0Z5G6_ARCPL</name>
<feature type="transmembrane region" description="Helical" evidence="2">
    <location>
        <begin position="51"/>
        <end position="71"/>
    </location>
</feature>